<keyword evidence="2" id="KW-0732">Signal</keyword>
<evidence type="ECO:0000313" key="3">
    <source>
        <dbReference type="EMBL" id="KAK1737422.1"/>
    </source>
</evidence>
<reference evidence="3" key="1">
    <citation type="submission" date="2023-06" db="EMBL/GenBank/DDBJ databases">
        <title>Survivors Of The Sea: Transcriptome response of Skeletonema marinoi to long-term dormancy.</title>
        <authorList>
            <person name="Pinder M.I.M."/>
            <person name="Kourtchenko O."/>
            <person name="Robertson E.K."/>
            <person name="Larsson T."/>
            <person name="Maumus F."/>
            <person name="Osuna-Cruz C.M."/>
            <person name="Vancaester E."/>
            <person name="Stenow R."/>
            <person name="Vandepoele K."/>
            <person name="Ploug H."/>
            <person name="Bruchert V."/>
            <person name="Godhe A."/>
            <person name="Topel M."/>
        </authorList>
    </citation>
    <scope>NUCLEOTIDE SEQUENCE</scope>
    <source>
        <strain evidence="3">R05AC</strain>
    </source>
</reference>
<gene>
    <name evidence="3" type="ORF">QTG54_011708</name>
</gene>
<feature type="chain" id="PRO_5042127959" description="LNR domain-containing protein" evidence="2">
    <location>
        <begin position="16"/>
        <end position="339"/>
    </location>
</feature>
<comment type="caution">
    <text evidence="3">The sequence shown here is derived from an EMBL/GenBank/DDBJ whole genome shotgun (WGS) entry which is preliminary data.</text>
</comment>
<protein>
    <recommendedName>
        <fullName evidence="5">LNR domain-containing protein</fullName>
    </recommendedName>
</protein>
<evidence type="ECO:0008006" key="5">
    <source>
        <dbReference type="Google" id="ProtNLM"/>
    </source>
</evidence>
<dbReference type="AlphaFoldDB" id="A0AAD8Y1Q2"/>
<evidence type="ECO:0000313" key="4">
    <source>
        <dbReference type="Proteomes" id="UP001224775"/>
    </source>
</evidence>
<dbReference type="EMBL" id="JATAAI010000025">
    <property type="protein sequence ID" value="KAK1737422.1"/>
    <property type="molecule type" value="Genomic_DNA"/>
</dbReference>
<keyword evidence="1" id="KW-0175">Coiled coil</keyword>
<organism evidence="3 4">
    <name type="scientific">Skeletonema marinoi</name>
    <dbReference type="NCBI Taxonomy" id="267567"/>
    <lineage>
        <taxon>Eukaryota</taxon>
        <taxon>Sar</taxon>
        <taxon>Stramenopiles</taxon>
        <taxon>Ochrophyta</taxon>
        <taxon>Bacillariophyta</taxon>
        <taxon>Coscinodiscophyceae</taxon>
        <taxon>Thalassiosirophycidae</taxon>
        <taxon>Thalassiosirales</taxon>
        <taxon>Skeletonemataceae</taxon>
        <taxon>Skeletonema</taxon>
        <taxon>Skeletonema marinoi-dohrnii complex</taxon>
    </lineage>
</organism>
<feature type="coiled-coil region" evidence="1">
    <location>
        <begin position="252"/>
        <end position="281"/>
    </location>
</feature>
<feature type="signal peptide" evidence="2">
    <location>
        <begin position="1"/>
        <end position="15"/>
    </location>
</feature>
<sequence length="339" mass="37801">MNLKILIFCINAVAATSHNHHLRQKHEQHDIVFRATKSQLRRLHKGDEEAQDLEALRVLRGSRTLGNVNCDDVDDQGLTVNWTCDRDTEECGNHPNDCKTKCDKEKDCHGHGECHHRKCECDEGYEEDDDCGMQDVVYTFNVVLQGDEARTAECIAALDRLATLSLDNLSLPSTVSVNSKSRRSLQRRLTKSSNKSEKGALEIEINIVPTHDCSEAELAVQALENLDADAKLLDGDEVDSDDDLPAPYVCLVQESEDILKDAKKEKDAEDLEEDLDGLINTCNVTGIVDGDDVAICASDCHDDIEDDCEDELDPDEEDENDCGGLHNDLKHCYKKCYGL</sequence>
<proteinExistence type="predicted"/>
<evidence type="ECO:0000256" key="1">
    <source>
        <dbReference type="SAM" id="Coils"/>
    </source>
</evidence>
<dbReference type="Proteomes" id="UP001224775">
    <property type="component" value="Unassembled WGS sequence"/>
</dbReference>
<evidence type="ECO:0000256" key="2">
    <source>
        <dbReference type="SAM" id="SignalP"/>
    </source>
</evidence>
<accession>A0AAD8Y1Q2</accession>
<name>A0AAD8Y1Q2_9STRA</name>
<keyword evidence="4" id="KW-1185">Reference proteome</keyword>